<organism evidence="1 2">
    <name type="scientific">Abyssalbus ytuae</name>
    <dbReference type="NCBI Taxonomy" id="2926907"/>
    <lineage>
        <taxon>Bacteria</taxon>
        <taxon>Pseudomonadati</taxon>
        <taxon>Bacteroidota</taxon>
        <taxon>Flavobacteriia</taxon>
        <taxon>Flavobacteriales</taxon>
        <taxon>Flavobacteriaceae</taxon>
        <taxon>Abyssalbus</taxon>
    </lineage>
</organism>
<dbReference type="KEGG" id="fbm:MQE35_10160"/>
<protein>
    <submittedName>
        <fullName evidence="1">Uncharacterized protein</fullName>
    </submittedName>
</protein>
<reference evidence="1" key="1">
    <citation type="submission" date="2022-03" db="EMBL/GenBank/DDBJ databases">
        <title>Description of Abyssus ytuae gen. nov., sp. nov., a novel member of the family Flavobacteriaceae isolated from the sediment of Mariana Trench.</title>
        <authorList>
            <person name="Zhang J."/>
            <person name="Xu X."/>
        </authorList>
    </citation>
    <scope>NUCLEOTIDE SEQUENCE</scope>
    <source>
        <strain evidence="1">MT3330</strain>
    </source>
</reference>
<dbReference type="EMBL" id="CP094358">
    <property type="protein sequence ID" value="UOB16101.1"/>
    <property type="molecule type" value="Genomic_DNA"/>
</dbReference>
<sequence length="143" mass="16649">MKMVFKKYFFPLYALLLIGFVSLYANSCLKDGSYFSTNTVSSIHANYSNIDQHFKSSLINSLTSDTQYRVFIEIVDTEEQEEREESHVFGNHYLSGSAYLATSFNFSPFTSFSFRLSEVSGRNKLFHFITSLKTYIRFQVFRI</sequence>
<name>A0A9E6ZY95_9FLAO</name>
<keyword evidence="2" id="KW-1185">Reference proteome</keyword>
<evidence type="ECO:0000313" key="2">
    <source>
        <dbReference type="Proteomes" id="UP000831290"/>
    </source>
</evidence>
<dbReference type="RefSeq" id="WP_255841258.1">
    <property type="nucleotide sequence ID" value="NZ_CP094358.1"/>
</dbReference>
<evidence type="ECO:0000313" key="1">
    <source>
        <dbReference type="EMBL" id="UOB16101.1"/>
    </source>
</evidence>
<proteinExistence type="predicted"/>
<gene>
    <name evidence="1" type="ORF">MQE35_10160</name>
</gene>
<accession>A0A9E6ZY95</accession>
<dbReference type="AlphaFoldDB" id="A0A9E6ZY95"/>
<dbReference type="Proteomes" id="UP000831290">
    <property type="component" value="Chromosome"/>
</dbReference>